<reference evidence="1 2" key="1">
    <citation type="submission" date="2023-01" db="EMBL/GenBank/DDBJ databases">
        <title>Analysis of 21 Apiospora genomes using comparative genomics revels a genus with tremendous synthesis potential of carbohydrate active enzymes and secondary metabolites.</title>
        <authorList>
            <person name="Sorensen T."/>
        </authorList>
    </citation>
    <scope>NUCLEOTIDE SEQUENCE [LARGE SCALE GENOMIC DNA]</scope>
    <source>
        <strain evidence="1 2">CBS 20057</strain>
    </source>
</reference>
<keyword evidence="2" id="KW-1185">Reference proteome</keyword>
<organism evidence="1 2">
    <name type="scientific">Apiospora marii</name>
    <dbReference type="NCBI Taxonomy" id="335849"/>
    <lineage>
        <taxon>Eukaryota</taxon>
        <taxon>Fungi</taxon>
        <taxon>Dikarya</taxon>
        <taxon>Ascomycota</taxon>
        <taxon>Pezizomycotina</taxon>
        <taxon>Sordariomycetes</taxon>
        <taxon>Xylariomycetidae</taxon>
        <taxon>Amphisphaeriales</taxon>
        <taxon>Apiosporaceae</taxon>
        <taxon>Apiospora</taxon>
    </lineage>
</organism>
<dbReference type="EMBL" id="JAQQWI010000012">
    <property type="protein sequence ID" value="KAK8016003.1"/>
    <property type="molecule type" value="Genomic_DNA"/>
</dbReference>
<dbReference type="Proteomes" id="UP001396898">
    <property type="component" value="Unassembled WGS sequence"/>
</dbReference>
<proteinExistence type="predicted"/>
<name>A0ABR1RM41_9PEZI</name>
<accession>A0ABR1RM41</accession>
<sequence>MLIPAVLPHYTSLALMANGRNTNAWEYLRKTTKFQSNGPVENLKWDAMLVILVEDLGTNEEVLLSQ</sequence>
<evidence type="ECO:0000313" key="1">
    <source>
        <dbReference type="EMBL" id="KAK8016003.1"/>
    </source>
</evidence>
<protein>
    <submittedName>
        <fullName evidence="1">Fungal cellulose binding domain containing protein</fullName>
    </submittedName>
</protein>
<comment type="caution">
    <text evidence="1">The sequence shown here is derived from an EMBL/GenBank/DDBJ whole genome shotgun (WGS) entry which is preliminary data.</text>
</comment>
<evidence type="ECO:0000313" key="2">
    <source>
        <dbReference type="Proteomes" id="UP001396898"/>
    </source>
</evidence>
<gene>
    <name evidence="1" type="ORF">PG991_008891</name>
</gene>